<dbReference type="PROSITE" id="PS50294">
    <property type="entry name" value="WD_REPEATS_REGION"/>
    <property type="match status" value="3"/>
</dbReference>
<reference evidence="4" key="1">
    <citation type="submission" date="2023-07" db="EMBL/GenBank/DDBJ databases">
        <title>Genomic Encyclopedia of Type Strains, Phase IV (KMG-IV): sequencing the most valuable type-strain genomes for metagenomic binning, comparative biology and taxonomic classification.</title>
        <authorList>
            <person name="Goeker M."/>
        </authorList>
    </citation>
    <scope>NUCLEOTIDE SEQUENCE</scope>
    <source>
        <strain evidence="4">DSM 26174</strain>
    </source>
</reference>
<dbReference type="InterPro" id="IPR001680">
    <property type="entry name" value="WD40_rpt"/>
</dbReference>
<feature type="repeat" description="WD" evidence="3">
    <location>
        <begin position="138"/>
        <end position="179"/>
    </location>
</feature>
<dbReference type="Pfam" id="PF00400">
    <property type="entry name" value="WD40"/>
    <property type="match status" value="5"/>
</dbReference>
<keyword evidence="1 3" id="KW-0853">WD repeat</keyword>
<gene>
    <name evidence="4" type="ORF">HNQ88_004119</name>
</gene>
<dbReference type="CDD" id="cd00200">
    <property type="entry name" value="WD40"/>
    <property type="match status" value="1"/>
</dbReference>
<dbReference type="InterPro" id="IPR020472">
    <property type="entry name" value="WD40_PAC1"/>
</dbReference>
<dbReference type="GO" id="GO:0000398">
    <property type="term" value="P:mRNA splicing, via spliceosome"/>
    <property type="evidence" value="ECO:0007669"/>
    <property type="project" value="TreeGrafter"/>
</dbReference>
<dbReference type="EMBL" id="JAVDQD010000006">
    <property type="protein sequence ID" value="MDR6241043.1"/>
    <property type="molecule type" value="Genomic_DNA"/>
</dbReference>
<dbReference type="RefSeq" id="WP_309941515.1">
    <property type="nucleotide sequence ID" value="NZ_AP025305.1"/>
</dbReference>
<dbReference type="Proteomes" id="UP001185092">
    <property type="component" value="Unassembled WGS sequence"/>
</dbReference>
<dbReference type="Gene3D" id="2.130.10.10">
    <property type="entry name" value="YVTN repeat-like/Quinoprotein amine dehydrogenase"/>
    <property type="match status" value="2"/>
</dbReference>
<dbReference type="InterPro" id="IPR015943">
    <property type="entry name" value="WD40/YVTN_repeat-like_dom_sf"/>
</dbReference>
<dbReference type="InterPro" id="IPR019775">
    <property type="entry name" value="WD40_repeat_CS"/>
</dbReference>
<dbReference type="GO" id="GO:0017070">
    <property type="term" value="F:U6 snRNA binding"/>
    <property type="evidence" value="ECO:0007669"/>
    <property type="project" value="TreeGrafter"/>
</dbReference>
<comment type="caution">
    <text evidence="4">The sequence shown here is derived from an EMBL/GenBank/DDBJ whole genome shotgun (WGS) entry which is preliminary data.</text>
</comment>
<proteinExistence type="predicted"/>
<dbReference type="PROSITE" id="PS50082">
    <property type="entry name" value="WD_REPEATS_2"/>
    <property type="match status" value="5"/>
</dbReference>
<sequence length="309" mass="34656">MMRAKITVDKKNTFTGHKEPVYTLLQGKEDNTFYSAAGDGMVVEWDMEKPEEGRLVAKVPSSVYGICYHQERNLLIIGQNFQGLHFVDADSRKEIKNLKITTSSIFDIQVDSGRAYVACGDGELVVVDLDTCTITKRIKNSEKSARSISLNPANNHMAVGYSDNKIRVYDTTTCELIKVIEGHENSVFSVKYSPDGLHLLSGSRDAHLKIWNTEAEYALHKSIVAHMYTVNNIDFSKDGKHFATCSMDKTIKVWDASSFRLLKVIDKSRHAGHGTSVNKLLWSVNDMNLFSCSDDRSISHWVINEGQAL</sequence>
<dbReference type="PROSITE" id="PS00678">
    <property type="entry name" value="WD_REPEATS_1"/>
    <property type="match status" value="1"/>
</dbReference>
<dbReference type="GO" id="GO:0030621">
    <property type="term" value="F:U4 snRNA binding"/>
    <property type="evidence" value="ECO:0007669"/>
    <property type="project" value="TreeGrafter"/>
</dbReference>
<evidence type="ECO:0000313" key="4">
    <source>
        <dbReference type="EMBL" id="MDR6241043.1"/>
    </source>
</evidence>
<keyword evidence="5" id="KW-1185">Reference proteome</keyword>
<feature type="repeat" description="WD" evidence="3">
    <location>
        <begin position="180"/>
        <end position="221"/>
    </location>
</feature>
<dbReference type="PANTHER" id="PTHR19846">
    <property type="entry name" value="WD40 REPEAT PROTEIN"/>
    <property type="match status" value="1"/>
</dbReference>
<keyword evidence="2" id="KW-0677">Repeat</keyword>
<dbReference type="SUPFAM" id="SSF50998">
    <property type="entry name" value="Quinoprotein alcohol dehydrogenase-like"/>
    <property type="match status" value="1"/>
</dbReference>
<feature type="repeat" description="WD" evidence="3">
    <location>
        <begin position="223"/>
        <end position="264"/>
    </location>
</feature>
<evidence type="ECO:0000256" key="3">
    <source>
        <dbReference type="PROSITE-ProRule" id="PRU00221"/>
    </source>
</evidence>
<evidence type="ECO:0000256" key="2">
    <source>
        <dbReference type="ARBA" id="ARBA00022737"/>
    </source>
</evidence>
<organism evidence="4 5">
    <name type="scientific">Aureibacter tunicatorum</name>
    <dbReference type="NCBI Taxonomy" id="866807"/>
    <lineage>
        <taxon>Bacteria</taxon>
        <taxon>Pseudomonadati</taxon>
        <taxon>Bacteroidota</taxon>
        <taxon>Cytophagia</taxon>
        <taxon>Cytophagales</taxon>
        <taxon>Persicobacteraceae</taxon>
        <taxon>Aureibacter</taxon>
    </lineage>
</organism>
<feature type="repeat" description="WD" evidence="3">
    <location>
        <begin position="270"/>
        <end position="309"/>
    </location>
</feature>
<evidence type="ECO:0000313" key="5">
    <source>
        <dbReference type="Proteomes" id="UP001185092"/>
    </source>
</evidence>
<protein>
    <submittedName>
        <fullName evidence="4">WD40 repeat protein</fullName>
    </submittedName>
</protein>
<evidence type="ECO:0000256" key="1">
    <source>
        <dbReference type="ARBA" id="ARBA00022574"/>
    </source>
</evidence>
<dbReference type="PRINTS" id="PR00320">
    <property type="entry name" value="GPROTEINBRPT"/>
</dbReference>
<dbReference type="AlphaFoldDB" id="A0AAE3XS19"/>
<feature type="repeat" description="WD" evidence="3">
    <location>
        <begin position="14"/>
        <end position="55"/>
    </location>
</feature>
<dbReference type="PANTHER" id="PTHR19846:SF0">
    <property type="entry name" value="PRE-MRNA PROCESSING FACTOR 4"/>
    <property type="match status" value="1"/>
</dbReference>
<accession>A0AAE3XS19</accession>
<dbReference type="InterPro" id="IPR011047">
    <property type="entry name" value="Quinoprotein_ADH-like_sf"/>
</dbReference>
<name>A0AAE3XS19_9BACT</name>
<dbReference type="SMART" id="SM00320">
    <property type="entry name" value="WD40"/>
    <property type="match status" value="6"/>
</dbReference>